<feature type="domain" description="Alginate export" evidence="2">
    <location>
        <begin position="32"/>
        <end position="259"/>
    </location>
</feature>
<evidence type="ECO:0000313" key="3">
    <source>
        <dbReference type="EMBL" id="RFF31077.1"/>
    </source>
</evidence>
<accession>A0A3E1KA28</accession>
<dbReference type="Pfam" id="PF13372">
    <property type="entry name" value="Alginate_exp"/>
    <property type="match status" value="1"/>
</dbReference>
<dbReference type="EMBL" id="QUZK01000023">
    <property type="protein sequence ID" value="RFF31077.1"/>
    <property type="molecule type" value="Genomic_DNA"/>
</dbReference>
<reference evidence="3 4" key="1">
    <citation type="submission" date="2018-08" db="EMBL/GenBank/DDBJ databases">
        <title>Wenzhouxiangella salilacus sp. nov., a novel bacterium isolated from a saline lake in Xinjiang Province, China.</title>
        <authorList>
            <person name="Han S."/>
        </authorList>
    </citation>
    <scope>NUCLEOTIDE SEQUENCE [LARGE SCALE GENOMIC DNA]</scope>
    <source>
        <strain evidence="3 4">XDB06</strain>
    </source>
</reference>
<dbReference type="RefSeq" id="WP_116650156.1">
    <property type="nucleotide sequence ID" value="NZ_QUZK01000023.1"/>
</dbReference>
<evidence type="ECO:0000313" key="4">
    <source>
        <dbReference type="Proteomes" id="UP000260351"/>
    </source>
</evidence>
<gene>
    <name evidence="3" type="ORF">DZC52_05665</name>
</gene>
<dbReference type="Gene3D" id="2.40.160.10">
    <property type="entry name" value="Porin"/>
    <property type="match status" value="1"/>
</dbReference>
<sequence length="392" mass="44083">MRTLTRLGFALALALPLSTAIADEGNTWQPTLDLRYRLELVDDDRFVNDATASTLRARVGIISPEWSGWRFGLTAHANRHIGSEDFNSTANGRTAYPVVADPDDENISEAWIGYSRPDRFSLRAGRQRLLEDNVRFLGNVGFRQLEQTFDAVTVGLEAAEWRIDLRWLDKAHRVFGPSNPNDRLAEADLDTWMGTFSRAIGQSTLAFYAHRIAFEDRPASHRNLGARLTGTIPGREDFSYRLEFARQDGIRELDDVDGQNYLHARIAQKLEAWHWFAGHERLGGDGTYAFQTPLATLHAHNGWTDQFLSTPADGLVDTYAAAGTKLGRWTGLVKLHDFRSDRGSINYGREYGVMVKRPLPAGLSFEVKAAQFDGDDGRTDVQKIWLTLNGNW</sequence>
<dbReference type="InterPro" id="IPR023614">
    <property type="entry name" value="Porin_dom_sf"/>
</dbReference>
<protein>
    <recommendedName>
        <fullName evidence="2">Alginate export domain-containing protein</fullName>
    </recommendedName>
</protein>
<proteinExistence type="predicted"/>
<feature type="chain" id="PRO_5017814699" description="Alginate export domain-containing protein" evidence="1">
    <location>
        <begin position="23"/>
        <end position="392"/>
    </location>
</feature>
<feature type="signal peptide" evidence="1">
    <location>
        <begin position="1"/>
        <end position="22"/>
    </location>
</feature>
<keyword evidence="1" id="KW-0732">Signal</keyword>
<comment type="caution">
    <text evidence="3">The sequence shown here is derived from an EMBL/GenBank/DDBJ whole genome shotgun (WGS) entry which is preliminary data.</text>
</comment>
<organism evidence="3 4">
    <name type="scientific">Wenzhouxiangella sediminis</name>
    <dbReference type="NCBI Taxonomy" id="1792836"/>
    <lineage>
        <taxon>Bacteria</taxon>
        <taxon>Pseudomonadati</taxon>
        <taxon>Pseudomonadota</taxon>
        <taxon>Gammaproteobacteria</taxon>
        <taxon>Chromatiales</taxon>
        <taxon>Wenzhouxiangellaceae</taxon>
        <taxon>Wenzhouxiangella</taxon>
    </lineage>
</organism>
<evidence type="ECO:0000256" key="1">
    <source>
        <dbReference type="SAM" id="SignalP"/>
    </source>
</evidence>
<dbReference type="AlphaFoldDB" id="A0A3E1KA28"/>
<name>A0A3E1KA28_9GAMM</name>
<dbReference type="Proteomes" id="UP000260351">
    <property type="component" value="Unassembled WGS sequence"/>
</dbReference>
<evidence type="ECO:0000259" key="2">
    <source>
        <dbReference type="Pfam" id="PF13372"/>
    </source>
</evidence>
<dbReference type="InterPro" id="IPR025388">
    <property type="entry name" value="Alginate_export_dom"/>
</dbReference>
<keyword evidence="4" id="KW-1185">Reference proteome</keyword>
<dbReference type="OrthoDB" id="9767539at2"/>